<reference evidence="3 4" key="1">
    <citation type="submission" date="2019-07" db="EMBL/GenBank/DDBJ databases">
        <title>Whole genome shotgun sequence of Pseudoalteromonas espejiana NBRC 102222.</title>
        <authorList>
            <person name="Hosoyama A."/>
            <person name="Uohara A."/>
            <person name="Ohji S."/>
            <person name="Ichikawa N."/>
        </authorList>
    </citation>
    <scope>NUCLEOTIDE SEQUENCE [LARGE SCALE GENOMIC DNA]</scope>
    <source>
        <strain evidence="3 4">NBRC 102222</strain>
    </source>
</reference>
<evidence type="ECO:0000259" key="2">
    <source>
        <dbReference type="Pfam" id="PF13369"/>
    </source>
</evidence>
<dbReference type="InterPro" id="IPR032698">
    <property type="entry name" value="SirB1_N"/>
</dbReference>
<evidence type="ECO:0000256" key="1">
    <source>
        <dbReference type="ARBA" id="ARBA00007100"/>
    </source>
</evidence>
<name>A0A510XZ65_9GAMM</name>
<dbReference type="EMBL" id="BJUM01000037">
    <property type="protein sequence ID" value="GEK56354.1"/>
    <property type="molecule type" value="Genomic_DNA"/>
</dbReference>
<sequence length="275" mass="31640">MTTLGYDEHDESYLDDAYDEFTPPPLYRCINAESKWDPQIDLAPTFSVLTDFEQQISTLCAEKKDPHDRLESLLDIFYSKWLFSASGLKVPEYKINSVSYTLTMRSGSITTLGILLTHLLEQAQLDASVCINQGDISVHVAISDEEGYIIEPSSGQQSWYIIPENADEENGQEQEPLELVYNDEVYKLFLAQQKWSFISENKFGHALVCVELLMELLGDDPYERRDRGYLLNQLDCPKMARDDLQFFIDECPDDPAIEIIQHQIEELEDNNKTHH</sequence>
<proteinExistence type="inferred from homology"/>
<protein>
    <submittedName>
        <fullName evidence="3">Transcriptional regulator</fullName>
    </submittedName>
</protein>
<dbReference type="RefSeq" id="WP_089348125.1">
    <property type="nucleotide sequence ID" value="NZ_BJUM01000037.1"/>
</dbReference>
<comment type="caution">
    <text evidence="3">The sequence shown here is derived from an EMBL/GenBank/DDBJ whole genome shotgun (WGS) entry which is preliminary data.</text>
</comment>
<evidence type="ECO:0000313" key="3">
    <source>
        <dbReference type="EMBL" id="GEK56354.1"/>
    </source>
</evidence>
<feature type="domain" description="Protein SirB1 N-terminal" evidence="2">
    <location>
        <begin position="49"/>
        <end position="156"/>
    </location>
</feature>
<accession>A0A510XZ65</accession>
<evidence type="ECO:0000313" key="4">
    <source>
        <dbReference type="Proteomes" id="UP000321419"/>
    </source>
</evidence>
<dbReference type="Pfam" id="PF13369">
    <property type="entry name" value="Transglut_core2"/>
    <property type="match status" value="1"/>
</dbReference>
<organism evidence="3 4">
    <name type="scientific">Pseudoalteromonas espejiana</name>
    <dbReference type="NCBI Taxonomy" id="28107"/>
    <lineage>
        <taxon>Bacteria</taxon>
        <taxon>Pseudomonadati</taxon>
        <taxon>Pseudomonadota</taxon>
        <taxon>Gammaproteobacteria</taxon>
        <taxon>Alteromonadales</taxon>
        <taxon>Pseudoalteromonadaceae</taxon>
        <taxon>Pseudoalteromonas</taxon>
    </lineage>
</organism>
<dbReference type="AlphaFoldDB" id="A0A510XZ65"/>
<dbReference type="Proteomes" id="UP000321419">
    <property type="component" value="Unassembled WGS sequence"/>
</dbReference>
<dbReference type="OrthoDB" id="232498at2"/>
<dbReference type="Pfam" id="PF13371">
    <property type="entry name" value="TPR_9"/>
    <property type="match status" value="1"/>
</dbReference>
<gene>
    <name evidence="3" type="ORF">PES01_31990</name>
</gene>
<keyword evidence="4" id="KW-1185">Reference proteome</keyword>
<comment type="similarity">
    <text evidence="1">Belongs to the UPF0162 family.</text>
</comment>